<sequence>MCGQGGRKIVRRPQCPLYNACLAGKFVCGLLYSVPLSLSPIPGLPVPDPTSSTPQVPRVSDNEVLSFSSGTKRGCINVYQVCFIMGLCE</sequence>
<dbReference type="AlphaFoldDB" id="A0A3F3PVE9"/>
<protein>
    <submittedName>
        <fullName evidence="1">Uncharacterized protein</fullName>
    </submittedName>
</protein>
<reference evidence="1 2" key="1">
    <citation type="submission" date="2018-07" db="EMBL/GenBank/DDBJ databases">
        <title>The genomes of Aspergillus section Nigri reveals drivers in fungal speciation.</title>
        <authorList>
            <consortium name="DOE Joint Genome Institute"/>
            <person name="Vesth T.C."/>
            <person name="Nybo J."/>
            <person name="Theobald S."/>
            <person name="Brandl J."/>
            <person name="Frisvad J.C."/>
            <person name="Nielsen K.F."/>
            <person name="Lyhne E.K."/>
            <person name="Kogle M.E."/>
            <person name="Kuo A."/>
            <person name="Riley R."/>
            <person name="Clum A."/>
            <person name="Nolan M."/>
            <person name="Lipzen A."/>
            <person name="Salamov A."/>
            <person name="Henrissat B."/>
            <person name="Wiebenga A."/>
            <person name="De vries R.P."/>
            <person name="Grigoriev I.V."/>
            <person name="Mortensen U.H."/>
            <person name="Andersen M.R."/>
            <person name="Baker S.E."/>
        </authorList>
    </citation>
    <scope>NUCLEOTIDE SEQUENCE [LARGE SCALE GENOMIC DNA]</scope>
    <source>
        <strain evidence="1 2">CBS 139.54b</strain>
    </source>
</reference>
<dbReference type="Proteomes" id="UP000253729">
    <property type="component" value="Unassembled WGS sequence"/>
</dbReference>
<accession>A0A3F3PVE9</accession>
<proteinExistence type="predicted"/>
<evidence type="ECO:0000313" key="2">
    <source>
        <dbReference type="Proteomes" id="UP000253729"/>
    </source>
</evidence>
<dbReference type="GeneID" id="38144621"/>
<dbReference type="EMBL" id="KZ852058">
    <property type="protein sequence ID" value="RDH30907.1"/>
    <property type="molecule type" value="Genomic_DNA"/>
</dbReference>
<organism evidence="1 2">
    <name type="scientific">Aspergillus welwitschiae</name>
    <dbReference type="NCBI Taxonomy" id="1341132"/>
    <lineage>
        <taxon>Eukaryota</taxon>
        <taxon>Fungi</taxon>
        <taxon>Dikarya</taxon>
        <taxon>Ascomycota</taxon>
        <taxon>Pezizomycotina</taxon>
        <taxon>Eurotiomycetes</taxon>
        <taxon>Eurotiomycetidae</taxon>
        <taxon>Eurotiales</taxon>
        <taxon>Aspergillaceae</taxon>
        <taxon>Aspergillus</taxon>
        <taxon>Aspergillus subgen. Circumdati</taxon>
    </lineage>
</organism>
<keyword evidence="2" id="KW-1185">Reference proteome</keyword>
<dbReference type="RefSeq" id="XP_026623929.1">
    <property type="nucleotide sequence ID" value="XM_026776265.1"/>
</dbReference>
<evidence type="ECO:0000313" key="1">
    <source>
        <dbReference type="EMBL" id="RDH30907.1"/>
    </source>
</evidence>
<name>A0A3F3PVE9_9EURO</name>
<gene>
    <name evidence="1" type="ORF">BDQ94DRAFT_65430</name>
</gene>